<comment type="caution">
    <text evidence="3">The sequence shown here is derived from an EMBL/GenBank/DDBJ whole genome shotgun (WGS) entry which is preliminary data.</text>
</comment>
<dbReference type="EMBL" id="SPUK01000005">
    <property type="protein sequence ID" value="TQV97205.1"/>
    <property type="molecule type" value="Genomic_DNA"/>
</dbReference>
<name>A0A545V665_9HYPO</name>
<proteinExistence type="predicted"/>
<keyword evidence="4" id="KW-1185">Reference proteome</keyword>
<feature type="signal peptide" evidence="2">
    <location>
        <begin position="1"/>
        <end position="18"/>
    </location>
</feature>
<dbReference type="STRING" id="43265.A0A545V665"/>
<keyword evidence="2" id="KW-0732">Signal</keyword>
<dbReference type="InterPro" id="IPR052982">
    <property type="entry name" value="SRP1/TIP1-like"/>
</dbReference>
<dbReference type="PANTHER" id="PTHR40633">
    <property type="entry name" value="MATRIX PROTEIN, PUTATIVE (AFU_ORTHOLOGUE AFUA_8G05410)-RELATED"/>
    <property type="match status" value="1"/>
</dbReference>
<dbReference type="PANTHER" id="PTHR40633:SF1">
    <property type="entry name" value="GPI ANCHORED SERINE-THREONINE RICH PROTEIN (AFU_ORTHOLOGUE AFUA_1G03630)"/>
    <property type="match status" value="1"/>
</dbReference>
<accession>A0A545V665</accession>
<feature type="compositionally biased region" description="Low complexity" evidence="1">
    <location>
        <begin position="174"/>
        <end position="213"/>
    </location>
</feature>
<gene>
    <name evidence="3" type="ORF">IF1G_04445</name>
</gene>
<feature type="compositionally biased region" description="Low complexity" evidence="1">
    <location>
        <begin position="152"/>
        <end position="166"/>
    </location>
</feature>
<dbReference type="AlphaFoldDB" id="A0A545V665"/>
<evidence type="ECO:0000256" key="1">
    <source>
        <dbReference type="SAM" id="MobiDB-lite"/>
    </source>
</evidence>
<feature type="region of interest" description="Disordered" evidence="1">
    <location>
        <begin position="115"/>
        <end position="221"/>
    </location>
</feature>
<dbReference type="Proteomes" id="UP000315783">
    <property type="component" value="Unassembled WGS sequence"/>
</dbReference>
<evidence type="ECO:0000313" key="3">
    <source>
        <dbReference type="EMBL" id="TQV97205.1"/>
    </source>
</evidence>
<reference evidence="3 4" key="1">
    <citation type="journal article" date="2019" name="Appl. Microbiol. Biotechnol.">
        <title>Genome sequence of Isaria javanica and comparative genome analysis insights into family S53 peptidase evolution in fungal entomopathogens.</title>
        <authorList>
            <person name="Lin R."/>
            <person name="Zhang X."/>
            <person name="Xin B."/>
            <person name="Zou M."/>
            <person name="Gao Y."/>
            <person name="Qin F."/>
            <person name="Hu Q."/>
            <person name="Xie B."/>
            <person name="Cheng X."/>
        </authorList>
    </citation>
    <scope>NUCLEOTIDE SEQUENCE [LARGE SCALE GENOMIC DNA]</scope>
    <source>
        <strain evidence="3 4">IJ1G</strain>
    </source>
</reference>
<evidence type="ECO:0000256" key="2">
    <source>
        <dbReference type="SAM" id="SignalP"/>
    </source>
</evidence>
<sequence>MKFTAATIAAVMATGALAKPRFTNNMINPEEGKPFTLMFDGCTGGCTIILQSGPNSLELSDIRTLTTDANGGSFDVTLSDLGSGAYNFRISNNVDGSEPNYSATFSYIGTGATPEFPSRQSLSPSSSSGSATDLTPTSSPDEASTTRVGAPSSTDSTSSTSSTSVPDSDKSDNLDNSGSSGNSSDSSNSDRPSSSRPSALQTETDSATTPTATHNVGSVAGFSPLGLLSAAAAALFL</sequence>
<evidence type="ECO:0000313" key="4">
    <source>
        <dbReference type="Proteomes" id="UP000315783"/>
    </source>
</evidence>
<dbReference type="OrthoDB" id="5589325at2759"/>
<feature type="compositionally biased region" description="Polar residues" evidence="1">
    <location>
        <begin position="131"/>
        <end position="147"/>
    </location>
</feature>
<organism evidence="3 4">
    <name type="scientific">Cordyceps javanica</name>
    <dbReference type="NCBI Taxonomy" id="43265"/>
    <lineage>
        <taxon>Eukaryota</taxon>
        <taxon>Fungi</taxon>
        <taxon>Dikarya</taxon>
        <taxon>Ascomycota</taxon>
        <taxon>Pezizomycotina</taxon>
        <taxon>Sordariomycetes</taxon>
        <taxon>Hypocreomycetidae</taxon>
        <taxon>Hypocreales</taxon>
        <taxon>Cordycipitaceae</taxon>
        <taxon>Cordyceps</taxon>
    </lineage>
</organism>
<feature type="compositionally biased region" description="Low complexity" evidence="1">
    <location>
        <begin position="118"/>
        <end position="130"/>
    </location>
</feature>
<feature type="chain" id="PRO_5021861699" evidence="2">
    <location>
        <begin position="19"/>
        <end position="237"/>
    </location>
</feature>
<protein>
    <submittedName>
        <fullName evidence="3">Ser-Thr-rich glycosyl-phosphatidyl-inositol-anchored membrane family domain-containing protein</fullName>
    </submittedName>
</protein>